<keyword evidence="2" id="KW-0863">Zinc-finger</keyword>
<feature type="domain" description="FLYWCH-type" evidence="5">
    <location>
        <begin position="95"/>
        <end position="144"/>
    </location>
</feature>
<dbReference type="Proteomes" id="UP001151699">
    <property type="component" value="Unassembled WGS sequence"/>
</dbReference>
<dbReference type="AlphaFoldDB" id="A0A9Q0MNS3"/>
<comment type="caution">
    <text evidence="6">The sequence shown here is derived from an EMBL/GenBank/DDBJ whole genome shotgun (WGS) entry which is preliminary data.</text>
</comment>
<feature type="region of interest" description="Disordered" evidence="4">
    <location>
        <begin position="1"/>
        <end position="71"/>
    </location>
</feature>
<accession>A0A9Q0MNS3</accession>
<evidence type="ECO:0000256" key="3">
    <source>
        <dbReference type="ARBA" id="ARBA00022833"/>
    </source>
</evidence>
<keyword evidence="7" id="KW-1185">Reference proteome</keyword>
<organism evidence="6 7">
    <name type="scientific">Pseudolycoriella hygida</name>
    <dbReference type="NCBI Taxonomy" id="35572"/>
    <lineage>
        <taxon>Eukaryota</taxon>
        <taxon>Metazoa</taxon>
        <taxon>Ecdysozoa</taxon>
        <taxon>Arthropoda</taxon>
        <taxon>Hexapoda</taxon>
        <taxon>Insecta</taxon>
        <taxon>Pterygota</taxon>
        <taxon>Neoptera</taxon>
        <taxon>Endopterygota</taxon>
        <taxon>Diptera</taxon>
        <taxon>Nematocera</taxon>
        <taxon>Sciaroidea</taxon>
        <taxon>Sciaridae</taxon>
        <taxon>Pseudolycoriella</taxon>
    </lineage>
</organism>
<keyword evidence="1" id="KW-0479">Metal-binding</keyword>
<feature type="compositionally biased region" description="Basic and acidic residues" evidence="4">
    <location>
        <begin position="12"/>
        <end position="67"/>
    </location>
</feature>
<evidence type="ECO:0000313" key="7">
    <source>
        <dbReference type="Proteomes" id="UP001151699"/>
    </source>
</evidence>
<evidence type="ECO:0000313" key="6">
    <source>
        <dbReference type="EMBL" id="KAJ6634286.1"/>
    </source>
</evidence>
<reference evidence="6" key="1">
    <citation type="submission" date="2022-07" db="EMBL/GenBank/DDBJ databases">
        <authorList>
            <person name="Trinca V."/>
            <person name="Uliana J.V.C."/>
            <person name="Torres T.T."/>
            <person name="Ward R.J."/>
            <person name="Monesi N."/>
        </authorList>
    </citation>
    <scope>NUCLEOTIDE SEQUENCE</scope>
    <source>
        <strain evidence="6">HSMRA1968</strain>
        <tissue evidence="6">Whole embryos</tissue>
    </source>
</reference>
<dbReference type="Gene3D" id="2.20.25.240">
    <property type="match status" value="1"/>
</dbReference>
<keyword evidence="3" id="KW-0862">Zinc</keyword>
<evidence type="ECO:0000256" key="2">
    <source>
        <dbReference type="ARBA" id="ARBA00022771"/>
    </source>
</evidence>
<gene>
    <name evidence="6" type="ORF">Bhyg_16432</name>
</gene>
<evidence type="ECO:0000256" key="1">
    <source>
        <dbReference type="ARBA" id="ARBA00022723"/>
    </source>
</evidence>
<dbReference type="Pfam" id="PF04500">
    <property type="entry name" value="FLYWCH"/>
    <property type="match status" value="1"/>
</dbReference>
<sequence length="279" mass="32390">MYIPRTASSIPMREDSTKGTQREKESPTESHTGHEPATESHTSHEPATESHTSHEPAIEPHKIHEPPTESLSVQKCRKTIRLIPIDGSSNYCDEEGFIYSSNITKTNKNFYYRCKYINGYKCNARVIVKNKDFETTTLTQNHQHSASQIDLTKTKFDSKMNKICNDRKFVTNREAYMEARENTSDGDLQNLPERKSYASFVQRRKRKFEPRIPYNLEDFESSVNDEKYKQSCFFHFVRAMKKTAKKFGLGKDERFLRPILQACCIALLPNNHIKEGFEC</sequence>
<name>A0A9Q0MNS3_9DIPT</name>
<protein>
    <recommendedName>
        <fullName evidence="5">FLYWCH-type domain-containing protein</fullName>
    </recommendedName>
</protein>
<dbReference type="GO" id="GO:0008270">
    <property type="term" value="F:zinc ion binding"/>
    <property type="evidence" value="ECO:0007669"/>
    <property type="project" value="UniProtKB-KW"/>
</dbReference>
<dbReference type="InterPro" id="IPR007588">
    <property type="entry name" value="Znf_FLYWCH"/>
</dbReference>
<proteinExistence type="predicted"/>
<feature type="non-terminal residue" evidence="6">
    <location>
        <position position="279"/>
    </location>
</feature>
<dbReference type="EMBL" id="WJQU01000767">
    <property type="protein sequence ID" value="KAJ6634286.1"/>
    <property type="molecule type" value="Genomic_DNA"/>
</dbReference>
<dbReference type="OrthoDB" id="7553104at2759"/>
<evidence type="ECO:0000256" key="4">
    <source>
        <dbReference type="SAM" id="MobiDB-lite"/>
    </source>
</evidence>
<evidence type="ECO:0000259" key="5">
    <source>
        <dbReference type="Pfam" id="PF04500"/>
    </source>
</evidence>